<organism evidence="1 2">
    <name type="scientific">Hibiscus sabdariffa</name>
    <name type="common">roselle</name>
    <dbReference type="NCBI Taxonomy" id="183260"/>
    <lineage>
        <taxon>Eukaryota</taxon>
        <taxon>Viridiplantae</taxon>
        <taxon>Streptophyta</taxon>
        <taxon>Embryophyta</taxon>
        <taxon>Tracheophyta</taxon>
        <taxon>Spermatophyta</taxon>
        <taxon>Magnoliopsida</taxon>
        <taxon>eudicotyledons</taxon>
        <taxon>Gunneridae</taxon>
        <taxon>Pentapetalae</taxon>
        <taxon>rosids</taxon>
        <taxon>malvids</taxon>
        <taxon>Malvales</taxon>
        <taxon>Malvaceae</taxon>
        <taxon>Malvoideae</taxon>
        <taxon>Hibiscus</taxon>
    </lineage>
</organism>
<name>A0ABR2G3E8_9ROSI</name>
<proteinExistence type="predicted"/>
<dbReference type="EMBL" id="JBBPBM010000003">
    <property type="protein sequence ID" value="KAK8593408.1"/>
    <property type="molecule type" value="Genomic_DNA"/>
</dbReference>
<accession>A0ABR2G3E8</accession>
<evidence type="ECO:0000313" key="2">
    <source>
        <dbReference type="Proteomes" id="UP001472677"/>
    </source>
</evidence>
<keyword evidence="2" id="KW-1185">Reference proteome</keyword>
<sequence>MVIPNHPFGCCIPIMDISNAINISFKQPLSRRCHVTLLRSHTASSEWIAPLNLQMQHQIHWLDECFSPTNPLTPCVVHPTEYCTIASIVASKSLEITRPSFAHEEIDHLNS</sequence>
<gene>
    <name evidence="1" type="ORF">V6N12_045490</name>
</gene>
<reference evidence="1 2" key="1">
    <citation type="journal article" date="2024" name="G3 (Bethesda)">
        <title>Genome assembly of Hibiscus sabdariffa L. provides insights into metabolisms of medicinal natural products.</title>
        <authorList>
            <person name="Kim T."/>
        </authorList>
    </citation>
    <scope>NUCLEOTIDE SEQUENCE [LARGE SCALE GENOMIC DNA]</scope>
    <source>
        <strain evidence="1">TK-2024</strain>
        <tissue evidence="1">Old leaves</tissue>
    </source>
</reference>
<dbReference type="Proteomes" id="UP001472677">
    <property type="component" value="Unassembled WGS sequence"/>
</dbReference>
<protein>
    <submittedName>
        <fullName evidence="1">Uncharacterized protein</fullName>
    </submittedName>
</protein>
<comment type="caution">
    <text evidence="1">The sequence shown here is derived from an EMBL/GenBank/DDBJ whole genome shotgun (WGS) entry which is preliminary data.</text>
</comment>
<evidence type="ECO:0000313" key="1">
    <source>
        <dbReference type="EMBL" id="KAK8593408.1"/>
    </source>
</evidence>